<dbReference type="InterPro" id="IPR026906">
    <property type="entry name" value="LRR_5"/>
</dbReference>
<dbReference type="Pfam" id="PF13306">
    <property type="entry name" value="LRR_5"/>
    <property type="match status" value="3"/>
</dbReference>
<protein>
    <submittedName>
        <fullName evidence="1">Leucine-rich repeat domain-containing protein</fullName>
    </submittedName>
</protein>
<reference evidence="1" key="1">
    <citation type="journal article" date="2021" name="PeerJ">
        <title>Extensive microbial diversity within the chicken gut microbiome revealed by metagenomics and culture.</title>
        <authorList>
            <person name="Gilroy R."/>
            <person name="Ravi A."/>
            <person name="Getino M."/>
            <person name="Pursley I."/>
            <person name="Horton D.L."/>
            <person name="Alikhan N.F."/>
            <person name="Baker D."/>
            <person name="Gharbi K."/>
            <person name="Hall N."/>
            <person name="Watson M."/>
            <person name="Adriaenssens E.M."/>
            <person name="Foster-Nyarko E."/>
            <person name="Jarju S."/>
            <person name="Secka A."/>
            <person name="Antonio M."/>
            <person name="Oren A."/>
            <person name="Chaudhuri R.R."/>
            <person name="La Ragione R."/>
            <person name="Hildebrand F."/>
            <person name="Pallen M.J."/>
        </authorList>
    </citation>
    <scope>NUCLEOTIDE SEQUENCE</scope>
    <source>
        <strain evidence="1">CHK192-19661</strain>
    </source>
</reference>
<accession>A0A9D2IHM1</accession>
<dbReference type="AlphaFoldDB" id="A0A9D2IHM1"/>
<dbReference type="PANTHER" id="PTHR45661">
    <property type="entry name" value="SURFACE ANTIGEN"/>
    <property type="match status" value="1"/>
</dbReference>
<comment type="caution">
    <text evidence="1">The sequence shown here is derived from an EMBL/GenBank/DDBJ whole genome shotgun (WGS) entry which is preliminary data.</text>
</comment>
<name>A0A9D2IHM1_9FIRM</name>
<dbReference type="Gene3D" id="3.80.10.10">
    <property type="entry name" value="Ribonuclease Inhibitor"/>
    <property type="match status" value="3"/>
</dbReference>
<proteinExistence type="predicted"/>
<evidence type="ECO:0000313" key="2">
    <source>
        <dbReference type="Proteomes" id="UP000824025"/>
    </source>
</evidence>
<evidence type="ECO:0000313" key="1">
    <source>
        <dbReference type="EMBL" id="HIZ09385.1"/>
    </source>
</evidence>
<dbReference type="InterPro" id="IPR032675">
    <property type="entry name" value="LRR_dom_sf"/>
</dbReference>
<dbReference type="Proteomes" id="UP000824025">
    <property type="component" value="Unassembled WGS sequence"/>
</dbReference>
<dbReference type="SUPFAM" id="SSF52058">
    <property type="entry name" value="L domain-like"/>
    <property type="match status" value="1"/>
</dbReference>
<dbReference type="EMBL" id="DXCF01000015">
    <property type="protein sequence ID" value="HIZ09385.1"/>
    <property type="molecule type" value="Genomic_DNA"/>
</dbReference>
<dbReference type="InterPro" id="IPR053139">
    <property type="entry name" value="Surface_bspA-like"/>
</dbReference>
<gene>
    <name evidence="1" type="ORF">H9726_02735</name>
</gene>
<sequence length="1273" mass="136859">MRSKVRGVSLFACGAVFCLAVLGVGVAEGLSGQTVEYNANDGKEFFLEMTVGETYDLKELFEGKFPCTDVYTNGGVFGGEEGLELDGNGLLHAVSGGVYEDVKIFAQHYSDPARPAEEALARLDVIVYDYEYDDYIPVRGYDDLSDTEGDGKYILTKDFTVRRQRAAEIADFSGMLVNPYGYTITVADNFPLFDLVRGAVRGLKVRTDENGITFSYNDSQGDVVSAACGLIAADTEGYLVECAAEGDIYIKDDAVAWAAGVSGVCTNGGAVLRSSFRGNLFECRAEGTSYECRVFGISASGLPSDPADLAAVRDCTVYANAYYGSEKDPAEAFTALHAEADPSAYSSRLGDDGTIKPGVQFFPKNGNRVFDLSGEHEVNFDAVVEYSTQTENCYNEMTYDVLFAGSVAVLPQENMRLIRSSGAKVAARTLNGEEVPTDEIAYLPSGSVQPAHLWQRALYEKTSVYDDDGTLYIHAAEELVTLPDGVFSGYSVGPFCPEEMVLAFSAQTSFSRDNLPFSSSAKITMDVSASEIYEEREDGIYRSGAGILCLYTGETPDGVLTIPDGVTQMSSSALRGCVFDTLYTNGLQSTGSFFGEEQVKVLRIGTAFDPLYLSVCNFTALERIEADERTDGYAVREGMLTYNGDFYYIPQALCEGGTLTLDGGSVLEGAGEGIRAADVVFGDVPRIEDGAFSQAKISGVYFTGRTTAESGAFGYCNDLTAVAARAGASVTLSSGAFTSCAALEYIELNGGFASVAYDAVRFADSFRGYVQEEGGAFAVVDGLLFEEGNALVPAQWDGAEDGIAVPAGAEQVTLRGDDADVRVGTVSLGKEVRGIRVSDLLVSAYEVEAENEALCAEDGIVFTKDRTELVIYPSARRKAEYVLPDTVKRIAAYAFYGAEYISYVDCSQAEEIGEGAFAHSSLYRIGFGAGLRIVEDGAFQQTRLLNSADFSAVESIERFGDYVFSGSGLRSAVLPEGLTALGEQVFMDAYKLTSVTLPSTLRTIGSGAFSNTGLEEISLPEGLTGIGSYAFGSAPLKEIALPESLEEIGSYAFRQCPLESVALGKNLLTVGEYAFASCSSLAEVTAENPDTLYGSGCFNNTPFASDEAKAEGGAIYLGNTLIALVGEEERVQVKYGTTRLLSAQSEKVRYLELPATVRAEDAVSVRYGLPALEQLWLGMVPAGMEASCDLGSLNISPQKALYIYVPRNFTYRGYINSNVYLCYGGTQEDFETYAQVNYGFRLDRVFYFDEAGTQPGTWHYGEDGLMEVVEREG</sequence>
<dbReference type="PANTHER" id="PTHR45661:SF3">
    <property type="entry name" value="IG-LIKE DOMAIN-CONTAINING PROTEIN"/>
    <property type="match status" value="1"/>
</dbReference>
<organism evidence="1 2">
    <name type="scientific">Candidatus Borkfalkia avicola</name>
    <dbReference type="NCBI Taxonomy" id="2838503"/>
    <lineage>
        <taxon>Bacteria</taxon>
        <taxon>Bacillati</taxon>
        <taxon>Bacillota</taxon>
        <taxon>Clostridia</taxon>
        <taxon>Christensenellales</taxon>
        <taxon>Christensenellaceae</taxon>
        <taxon>Candidatus Borkfalkia</taxon>
    </lineage>
</organism>
<reference evidence="1" key="2">
    <citation type="submission" date="2021-04" db="EMBL/GenBank/DDBJ databases">
        <authorList>
            <person name="Gilroy R."/>
        </authorList>
    </citation>
    <scope>NUCLEOTIDE SEQUENCE</scope>
    <source>
        <strain evidence="1">CHK192-19661</strain>
    </source>
</reference>